<feature type="domain" description="AGC-kinase C-terminal" evidence="13">
    <location>
        <begin position="583"/>
        <end position="662"/>
    </location>
</feature>
<feature type="compositionally biased region" description="Polar residues" evidence="11">
    <location>
        <begin position="1"/>
        <end position="14"/>
    </location>
</feature>
<organism evidence="14 15">
    <name type="scientific">Hyaloscypha variabilis (strain UAMH 11265 / GT02V1 / F)</name>
    <name type="common">Meliniomyces variabilis</name>
    <dbReference type="NCBI Taxonomy" id="1149755"/>
    <lineage>
        <taxon>Eukaryota</taxon>
        <taxon>Fungi</taxon>
        <taxon>Dikarya</taxon>
        <taxon>Ascomycota</taxon>
        <taxon>Pezizomycotina</taxon>
        <taxon>Leotiomycetes</taxon>
        <taxon>Helotiales</taxon>
        <taxon>Hyaloscyphaceae</taxon>
        <taxon>Hyaloscypha</taxon>
        <taxon>Hyaloscypha variabilis</taxon>
    </lineage>
</organism>
<dbReference type="STRING" id="1149755.A0A2J6R9I7"/>
<dbReference type="InterPro" id="IPR000719">
    <property type="entry name" value="Prot_kinase_dom"/>
</dbReference>
<feature type="region of interest" description="Disordered" evidence="11">
    <location>
        <begin position="137"/>
        <end position="163"/>
    </location>
</feature>
<dbReference type="EMBL" id="KZ613952">
    <property type="protein sequence ID" value="PMD35143.1"/>
    <property type="molecule type" value="Genomic_DNA"/>
</dbReference>
<evidence type="ECO:0000313" key="15">
    <source>
        <dbReference type="Proteomes" id="UP000235786"/>
    </source>
</evidence>
<dbReference type="GO" id="GO:0005816">
    <property type="term" value="C:spindle pole body"/>
    <property type="evidence" value="ECO:0007669"/>
    <property type="project" value="TreeGrafter"/>
</dbReference>
<comment type="catalytic activity">
    <reaction evidence="8">
        <text>L-threonyl-[protein] + ATP = O-phospho-L-threonyl-[protein] + ADP + H(+)</text>
        <dbReference type="Rhea" id="RHEA:46608"/>
        <dbReference type="Rhea" id="RHEA-COMP:11060"/>
        <dbReference type="Rhea" id="RHEA-COMP:11605"/>
        <dbReference type="ChEBI" id="CHEBI:15378"/>
        <dbReference type="ChEBI" id="CHEBI:30013"/>
        <dbReference type="ChEBI" id="CHEBI:30616"/>
        <dbReference type="ChEBI" id="CHEBI:61977"/>
        <dbReference type="ChEBI" id="CHEBI:456216"/>
        <dbReference type="EC" id="2.7.11.1"/>
    </reaction>
</comment>
<dbReference type="GO" id="GO:0005524">
    <property type="term" value="F:ATP binding"/>
    <property type="evidence" value="ECO:0007669"/>
    <property type="project" value="UniProtKB-UniRule"/>
</dbReference>
<dbReference type="GO" id="GO:0004674">
    <property type="term" value="F:protein serine/threonine kinase activity"/>
    <property type="evidence" value="ECO:0007669"/>
    <property type="project" value="UniProtKB-KW"/>
</dbReference>
<dbReference type="FunFam" id="1.10.510.10:FF:000141">
    <property type="entry name" value="Non-specific serine/threonine protein kinase"/>
    <property type="match status" value="1"/>
</dbReference>
<evidence type="ECO:0000259" key="12">
    <source>
        <dbReference type="PROSITE" id="PS50011"/>
    </source>
</evidence>
<evidence type="ECO:0000259" key="13">
    <source>
        <dbReference type="PROSITE" id="PS51285"/>
    </source>
</evidence>
<dbReference type="CDD" id="cd05600">
    <property type="entry name" value="STKc_Sid2p_like"/>
    <property type="match status" value="1"/>
</dbReference>
<evidence type="ECO:0000256" key="8">
    <source>
        <dbReference type="ARBA" id="ARBA00047899"/>
    </source>
</evidence>
<feature type="compositionally biased region" description="Polar residues" evidence="11">
    <location>
        <begin position="149"/>
        <end position="163"/>
    </location>
</feature>
<dbReference type="SMART" id="SM00220">
    <property type="entry name" value="S_TKc"/>
    <property type="match status" value="1"/>
</dbReference>
<feature type="compositionally biased region" description="Polar residues" evidence="11">
    <location>
        <begin position="82"/>
        <end position="102"/>
    </location>
</feature>
<keyword evidence="2" id="KW-0723">Serine/threonine-protein kinase</keyword>
<dbReference type="PROSITE" id="PS50011">
    <property type="entry name" value="PROTEIN_KINASE_DOM"/>
    <property type="match status" value="1"/>
</dbReference>
<feature type="region of interest" description="Disordered" evidence="11">
    <location>
        <begin position="1"/>
        <end position="109"/>
    </location>
</feature>
<reference evidence="14 15" key="1">
    <citation type="submission" date="2016-04" db="EMBL/GenBank/DDBJ databases">
        <title>A degradative enzymes factory behind the ericoid mycorrhizal symbiosis.</title>
        <authorList>
            <consortium name="DOE Joint Genome Institute"/>
            <person name="Martino E."/>
            <person name="Morin E."/>
            <person name="Grelet G."/>
            <person name="Kuo A."/>
            <person name="Kohler A."/>
            <person name="Daghino S."/>
            <person name="Barry K."/>
            <person name="Choi C."/>
            <person name="Cichocki N."/>
            <person name="Clum A."/>
            <person name="Copeland A."/>
            <person name="Hainaut M."/>
            <person name="Haridas S."/>
            <person name="Labutti K."/>
            <person name="Lindquist E."/>
            <person name="Lipzen A."/>
            <person name="Khouja H.-R."/>
            <person name="Murat C."/>
            <person name="Ohm R."/>
            <person name="Olson A."/>
            <person name="Spatafora J."/>
            <person name="Veneault-Fourrey C."/>
            <person name="Henrissat B."/>
            <person name="Grigoriev I."/>
            <person name="Martin F."/>
            <person name="Perotto S."/>
        </authorList>
    </citation>
    <scope>NUCLEOTIDE SEQUENCE [LARGE SCALE GENOMIC DNA]</scope>
    <source>
        <strain evidence="14 15">F</strain>
    </source>
</reference>
<evidence type="ECO:0000256" key="6">
    <source>
        <dbReference type="ARBA" id="ARBA00022777"/>
    </source>
</evidence>
<dbReference type="PANTHER" id="PTHR24356:SF417">
    <property type="entry name" value="CELL CYCLE PROTEIN KINASE DBF2-RELATED"/>
    <property type="match status" value="1"/>
</dbReference>
<keyword evidence="15" id="KW-1185">Reference proteome</keyword>
<dbReference type="Pfam" id="PF00433">
    <property type="entry name" value="Pkinase_C"/>
    <property type="match status" value="1"/>
</dbReference>
<dbReference type="PROSITE" id="PS00108">
    <property type="entry name" value="PROTEIN_KINASE_ST"/>
    <property type="match status" value="1"/>
</dbReference>
<keyword evidence="5 10" id="KW-0547">Nucleotide-binding</keyword>
<dbReference type="EC" id="2.7.11.1" evidence="1"/>
<dbReference type="InterPro" id="IPR000961">
    <property type="entry name" value="AGC-kinase_C"/>
</dbReference>
<dbReference type="PROSITE" id="PS00107">
    <property type="entry name" value="PROTEIN_KINASE_ATP"/>
    <property type="match status" value="1"/>
</dbReference>
<feature type="domain" description="Protein kinase" evidence="12">
    <location>
        <begin position="279"/>
        <end position="582"/>
    </location>
</feature>
<sequence>MSSFITNLFPSSQGGKHDNIMPVPPPPLHTRSSQNEAFNNERPNTPNRNSFITPVSTPQGSPSKNRNPPGANDLPVAFESSMKLTPNTFGSPTKTGRSQAGTPLSPGKSNAMAIDDSYFANSPGNIDDSIIHKSAAISPGSPLRKQGKENTPPTSRQGLESSIQNQAALSRQELYQPREQQPTRKYNTQRGLTVDELEILNKPNVKRLANVTQLYFLDYYFDLLTYVGTRQNRLNHFKAEFPEPPATDEETYNPVWSKYVGRERANLRKRRVRLRQGDFQILTQVGQGGYGQVFLAQKKDTREVCALKVMSKKLLFKLDEIRHVLTERDILTNAKSEWLVRLLYSFQDDKSIYLAMEYVPGGDFRTLLNNTGVLANRHARFYIAEMFCSVDALHQLGYIHRDLKPENFLIDSTGHVKLTDFGLAAGMLAPGKIESMRVKLEKVGETYVPFGKPMDQRTVAERREGYRSMRDRDVNYAKSIVGSPDYMAPEVLKGEEYEFSVDYWSLGCMHFEALTGFPPFAGATVDETWKNLKHWREVLKRPVWEDPNYFISNRTWNFITSCIASKTKRFSSIRDVYEHQYFAEVDWKTLRSQRAPFVPELDSETDAGYFDDFSNEADMAKYKEVHEKQTALENMADRDDPMSKSLFVGFTFRHRKPTTEDGGKSSPRKAIATDGTFGTIL</sequence>
<keyword evidence="3" id="KW-0597">Phosphoprotein</keyword>
<dbReference type="OrthoDB" id="18472at2759"/>
<name>A0A2J6R9I7_HYAVF</name>
<dbReference type="InterPro" id="IPR017892">
    <property type="entry name" value="Pkinase_C"/>
</dbReference>
<dbReference type="InterPro" id="IPR017441">
    <property type="entry name" value="Protein_kinase_ATP_BS"/>
</dbReference>
<evidence type="ECO:0000256" key="9">
    <source>
        <dbReference type="ARBA" id="ARBA00048679"/>
    </source>
</evidence>
<dbReference type="Proteomes" id="UP000235786">
    <property type="component" value="Unassembled WGS sequence"/>
</dbReference>
<dbReference type="InterPro" id="IPR050236">
    <property type="entry name" value="Ser_Thr_kinase_AGC"/>
</dbReference>
<evidence type="ECO:0000256" key="3">
    <source>
        <dbReference type="ARBA" id="ARBA00022553"/>
    </source>
</evidence>
<protein>
    <recommendedName>
        <fullName evidence="1">non-specific serine/threonine protein kinase</fullName>
        <ecNumber evidence="1">2.7.11.1</ecNumber>
    </recommendedName>
</protein>
<evidence type="ECO:0000256" key="1">
    <source>
        <dbReference type="ARBA" id="ARBA00012513"/>
    </source>
</evidence>
<dbReference type="SUPFAM" id="SSF56112">
    <property type="entry name" value="Protein kinase-like (PK-like)"/>
    <property type="match status" value="1"/>
</dbReference>
<dbReference type="Pfam" id="PF00069">
    <property type="entry name" value="Pkinase"/>
    <property type="match status" value="2"/>
</dbReference>
<dbReference type="SMART" id="SM00133">
    <property type="entry name" value="S_TK_X"/>
    <property type="match status" value="1"/>
</dbReference>
<accession>A0A2J6R9I7</accession>
<dbReference type="CDD" id="cd21776">
    <property type="entry name" value="MobB_Sid2p-like"/>
    <property type="match status" value="1"/>
</dbReference>
<comment type="catalytic activity">
    <reaction evidence="9">
        <text>L-seryl-[protein] + ATP = O-phospho-L-seryl-[protein] + ADP + H(+)</text>
        <dbReference type="Rhea" id="RHEA:17989"/>
        <dbReference type="Rhea" id="RHEA-COMP:9863"/>
        <dbReference type="Rhea" id="RHEA-COMP:11604"/>
        <dbReference type="ChEBI" id="CHEBI:15378"/>
        <dbReference type="ChEBI" id="CHEBI:29999"/>
        <dbReference type="ChEBI" id="CHEBI:30616"/>
        <dbReference type="ChEBI" id="CHEBI:83421"/>
        <dbReference type="ChEBI" id="CHEBI:456216"/>
        <dbReference type="EC" id="2.7.11.1"/>
    </reaction>
</comment>
<evidence type="ECO:0000256" key="4">
    <source>
        <dbReference type="ARBA" id="ARBA00022679"/>
    </source>
</evidence>
<dbReference type="FunFam" id="1.10.510.10:FF:000319">
    <property type="entry name" value="Non-specific serine/threonine protein kinase"/>
    <property type="match status" value="1"/>
</dbReference>
<dbReference type="AlphaFoldDB" id="A0A2J6R9I7"/>
<evidence type="ECO:0000256" key="7">
    <source>
        <dbReference type="ARBA" id="ARBA00022840"/>
    </source>
</evidence>
<dbReference type="Gene3D" id="1.10.510.10">
    <property type="entry name" value="Transferase(Phosphotransferase) domain 1"/>
    <property type="match status" value="2"/>
</dbReference>
<evidence type="ECO:0000256" key="11">
    <source>
        <dbReference type="SAM" id="MobiDB-lite"/>
    </source>
</evidence>
<dbReference type="InterPro" id="IPR011009">
    <property type="entry name" value="Kinase-like_dom_sf"/>
</dbReference>
<evidence type="ECO:0000256" key="10">
    <source>
        <dbReference type="PROSITE-ProRule" id="PRU10141"/>
    </source>
</evidence>
<proteinExistence type="predicted"/>
<gene>
    <name evidence="14" type="ORF">L207DRAFT_435572</name>
</gene>
<dbReference type="PANTHER" id="PTHR24356">
    <property type="entry name" value="SERINE/THREONINE-PROTEIN KINASE"/>
    <property type="match status" value="1"/>
</dbReference>
<dbReference type="InterPro" id="IPR008271">
    <property type="entry name" value="Ser/Thr_kinase_AS"/>
</dbReference>
<dbReference type="FunFam" id="3.30.200.20:FF:000109">
    <property type="entry name" value="Non-specific serine/threonine protein kinase"/>
    <property type="match status" value="1"/>
</dbReference>
<dbReference type="GO" id="GO:0035556">
    <property type="term" value="P:intracellular signal transduction"/>
    <property type="evidence" value="ECO:0007669"/>
    <property type="project" value="TreeGrafter"/>
</dbReference>
<evidence type="ECO:0000313" key="14">
    <source>
        <dbReference type="EMBL" id="PMD35143.1"/>
    </source>
</evidence>
<feature type="compositionally biased region" description="Polar residues" evidence="11">
    <location>
        <begin position="30"/>
        <end position="66"/>
    </location>
</feature>
<dbReference type="Gene3D" id="3.30.200.20">
    <property type="entry name" value="Phosphorylase Kinase, domain 1"/>
    <property type="match status" value="2"/>
</dbReference>
<feature type="binding site" evidence="10">
    <location>
        <position position="308"/>
    </location>
    <ligand>
        <name>ATP</name>
        <dbReference type="ChEBI" id="CHEBI:30616"/>
    </ligand>
</feature>
<keyword evidence="6 14" id="KW-0418">Kinase</keyword>
<keyword evidence="7 10" id="KW-0067">ATP-binding</keyword>
<keyword evidence="4" id="KW-0808">Transferase</keyword>
<evidence type="ECO:0000256" key="5">
    <source>
        <dbReference type="ARBA" id="ARBA00022741"/>
    </source>
</evidence>
<evidence type="ECO:0000256" key="2">
    <source>
        <dbReference type="ARBA" id="ARBA00022527"/>
    </source>
</evidence>
<dbReference type="PROSITE" id="PS51285">
    <property type="entry name" value="AGC_KINASE_CTER"/>
    <property type="match status" value="1"/>
</dbReference>